<organism evidence="1 2">
    <name type="scientific">Coemansia nantahalensis</name>
    <dbReference type="NCBI Taxonomy" id="2789366"/>
    <lineage>
        <taxon>Eukaryota</taxon>
        <taxon>Fungi</taxon>
        <taxon>Fungi incertae sedis</taxon>
        <taxon>Zoopagomycota</taxon>
        <taxon>Kickxellomycotina</taxon>
        <taxon>Kickxellomycetes</taxon>
        <taxon>Kickxellales</taxon>
        <taxon>Kickxellaceae</taxon>
        <taxon>Coemansia</taxon>
    </lineage>
</organism>
<gene>
    <name evidence="1" type="ORF">IWQ57_004273</name>
</gene>
<evidence type="ECO:0000313" key="1">
    <source>
        <dbReference type="EMBL" id="KAJ2766666.1"/>
    </source>
</evidence>
<keyword evidence="2" id="KW-1185">Reference proteome</keyword>
<protein>
    <submittedName>
        <fullName evidence="1">Uncharacterized protein</fullName>
    </submittedName>
</protein>
<evidence type="ECO:0000313" key="2">
    <source>
        <dbReference type="Proteomes" id="UP001140234"/>
    </source>
</evidence>
<name>A0ACC1JSX8_9FUNG</name>
<reference evidence="1" key="1">
    <citation type="submission" date="2022-07" db="EMBL/GenBank/DDBJ databases">
        <title>Phylogenomic reconstructions and comparative analyses of Kickxellomycotina fungi.</title>
        <authorList>
            <person name="Reynolds N.K."/>
            <person name="Stajich J.E."/>
            <person name="Barry K."/>
            <person name="Grigoriev I.V."/>
            <person name="Crous P."/>
            <person name="Smith M.E."/>
        </authorList>
    </citation>
    <scope>NUCLEOTIDE SEQUENCE</scope>
    <source>
        <strain evidence="1">CBS 109366</strain>
    </source>
</reference>
<dbReference type="EMBL" id="JANBUJ010001632">
    <property type="protein sequence ID" value="KAJ2766666.1"/>
    <property type="molecule type" value="Genomic_DNA"/>
</dbReference>
<feature type="non-terminal residue" evidence="1">
    <location>
        <position position="1"/>
    </location>
</feature>
<comment type="caution">
    <text evidence="1">The sequence shown here is derived from an EMBL/GenBank/DDBJ whole genome shotgun (WGS) entry which is preliminary data.</text>
</comment>
<accession>A0ACC1JSX8</accession>
<proteinExistence type="predicted"/>
<sequence length="271" mass="29294">YNQWGSVADLTAFMINIYVEEKVPVSDGSKDRIYEIFGRLAEATEYYPRVYEAAIQWSIKALGNGVGDAQLQHFVGCLQRNKGRYPEAEQHFLVGTAESPAALGGLLFDWAACAEAGDYGACVARGVLKYLAMGWYDAAVLCWRAFMARLAQAEPGTTAQRTGDGVPPTKTGPVYRSTAHELVNFVQLVLLTVERADGSPSSPAARAFGQIRGRYEGRFGENAAAVHDLMDAIAAGYFGVVVQRQQSLFDIVNTLFAAPARPAVAGPEGMD</sequence>
<dbReference type="Proteomes" id="UP001140234">
    <property type="component" value="Unassembled WGS sequence"/>
</dbReference>